<proteinExistence type="predicted"/>
<organism evidence="1 2">
    <name type="scientific">Populus alba</name>
    <name type="common">White poplar</name>
    <dbReference type="NCBI Taxonomy" id="43335"/>
    <lineage>
        <taxon>Eukaryota</taxon>
        <taxon>Viridiplantae</taxon>
        <taxon>Streptophyta</taxon>
        <taxon>Embryophyta</taxon>
        <taxon>Tracheophyta</taxon>
        <taxon>Spermatophyta</taxon>
        <taxon>Magnoliopsida</taxon>
        <taxon>eudicotyledons</taxon>
        <taxon>Gunneridae</taxon>
        <taxon>Pentapetalae</taxon>
        <taxon>rosids</taxon>
        <taxon>fabids</taxon>
        <taxon>Malpighiales</taxon>
        <taxon>Salicaceae</taxon>
        <taxon>Saliceae</taxon>
        <taxon>Populus</taxon>
    </lineage>
</organism>
<dbReference type="Proteomes" id="UP000309997">
    <property type="component" value="Unassembled WGS sequence"/>
</dbReference>
<protein>
    <submittedName>
        <fullName evidence="1">Uncharacterized protein</fullName>
    </submittedName>
</protein>
<evidence type="ECO:0000313" key="2">
    <source>
        <dbReference type="Proteomes" id="UP000309997"/>
    </source>
</evidence>
<sequence>MEPSGPSNPLLSLSTFIHHHCLRLGAEFSSRISDTTRFLSGNLPPPRRLRLAPSPPFASVSQPKQTAATANLSSDHVAKTLAGTAVYTVSNSNNEFVLISDPNGAKSIGLLCFRQEDAEAFLAQVRLRRRELRSQAKVVPITLDQVYMLKVEGIAFRFLPDPVQIKNALELKAVDIRSGFDGVPVFQSDLLVVKKKNKRYCPIYFQKEDIEKELSKVSKASRGPSLSQHIMVGSLEDVLKKMEISEKKSGWEDLIFIPPGKSHSQHIHEITKLEMKEGIHFTLIKEKNERMDKVTFNSVKEVSKMLTLDSQLGGTHRGRQREGLDLEDHGCLLEQMQATVGGVSGEMIR</sequence>
<dbReference type="EMBL" id="RCHU02000002">
    <property type="protein sequence ID" value="KAL3603844.1"/>
    <property type="molecule type" value="Genomic_DNA"/>
</dbReference>
<name>A0ACC4CR63_POPAL</name>
<accession>A0ACC4CR63</accession>
<comment type="caution">
    <text evidence="1">The sequence shown here is derived from an EMBL/GenBank/DDBJ whole genome shotgun (WGS) entry which is preliminary data.</text>
</comment>
<evidence type="ECO:0000313" key="1">
    <source>
        <dbReference type="EMBL" id="KAL3603844.1"/>
    </source>
</evidence>
<reference evidence="1 2" key="1">
    <citation type="journal article" date="2024" name="Plant Biotechnol. J.">
        <title>Genome and CRISPR/Cas9 system of a widespread forest tree (Populus alba) in the world.</title>
        <authorList>
            <person name="Liu Y.J."/>
            <person name="Jiang P.F."/>
            <person name="Han X.M."/>
            <person name="Li X.Y."/>
            <person name="Wang H.M."/>
            <person name="Wang Y.J."/>
            <person name="Wang X.X."/>
            <person name="Zeng Q.Y."/>
        </authorList>
    </citation>
    <scope>NUCLEOTIDE SEQUENCE [LARGE SCALE GENOMIC DNA]</scope>
    <source>
        <strain evidence="2">cv. PAL-ZL1</strain>
    </source>
</reference>
<keyword evidence="2" id="KW-1185">Reference proteome</keyword>
<gene>
    <name evidence="1" type="ORF">D5086_004703</name>
</gene>